<feature type="transmembrane region" description="Helical" evidence="7">
    <location>
        <begin position="21"/>
        <end position="42"/>
    </location>
</feature>
<dbReference type="PROSITE" id="PS51352">
    <property type="entry name" value="THIOREDOXIN_2"/>
    <property type="match status" value="1"/>
</dbReference>
<dbReference type="PANTHER" id="PTHR13887">
    <property type="entry name" value="GLUTATHIONE S-TRANSFERASE KAPPA"/>
    <property type="match status" value="1"/>
</dbReference>
<organism evidence="9 10">
    <name type="scientific">Dietzia psychralcaliphila</name>
    <dbReference type="NCBI Taxonomy" id="139021"/>
    <lineage>
        <taxon>Bacteria</taxon>
        <taxon>Bacillati</taxon>
        <taxon>Actinomycetota</taxon>
        <taxon>Actinomycetes</taxon>
        <taxon>Mycobacteriales</taxon>
        <taxon>Dietziaceae</taxon>
        <taxon>Dietzia</taxon>
    </lineage>
</organism>
<accession>A0AAD0JPL6</accession>
<keyword evidence="7" id="KW-0472">Membrane</keyword>
<dbReference type="PANTHER" id="PTHR13887:SF14">
    <property type="entry name" value="DISULFIDE BOND FORMATION PROTEIN D"/>
    <property type="match status" value="1"/>
</dbReference>
<keyword evidence="2" id="KW-0732">Signal</keyword>
<dbReference type="InterPro" id="IPR036249">
    <property type="entry name" value="Thioredoxin-like_sf"/>
</dbReference>
<keyword evidence="7" id="KW-1133">Transmembrane helix</keyword>
<sequence>MSTNQPLARHTLEAKYRRATIGNWILGAIAVFLGIVVLAQTLTGQSPTTGTSVAAESADGAQTTGGDMEFVRREADDPKAIGDVDAPVVLTEWIDLRCPFCASFSRDTLPVLIEEYVDTGRVRIEFTDVAYFGEQSEDAQIAAQAAANQDKYVDYITAVFDAAPDSGHPDLTREVLIDFAEQVDMPDMEKFTADLDDPQIRAQAEAETRNAQQLGVTATPFFVAGQAALSGAQPVATFREYLDEALAAVE</sequence>
<keyword evidence="10" id="KW-1185">Reference proteome</keyword>
<keyword evidence="5" id="KW-0676">Redox-active center</keyword>
<proteinExistence type="inferred from homology"/>
<evidence type="ECO:0000256" key="1">
    <source>
        <dbReference type="ARBA" id="ARBA00005791"/>
    </source>
</evidence>
<evidence type="ECO:0000259" key="8">
    <source>
        <dbReference type="PROSITE" id="PS51352"/>
    </source>
</evidence>
<evidence type="ECO:0000256" key="4">
    <source>
        <dbReference type="ARBA" id="ARBA00023157"/>
    </source>
</evidence>
<evidence type="ECO:0000313" key="9">
    <source>
        <dbReference type="EMBL" id="AWH95405.1"/>
    </source>
</evidence>
<dbReference type="SUPFAM" id="SSF52833">
    <property type="entry name" value="Thioredoxin-like"/>
    <property type="match status" value="1"/>
</dbReference>
<evidence type="ECO:0000256" key="7">
    <source>
        <dbReference type="SAM" id="Phobius"/>
    </source>
</evidence>
<dbReference type="EMBL" id="CP015453">
    <property type="protein sequence ID" value="AWH95405.1"/>
    <property type="molecule type" value="Genomic_DNA"/>
</dbReference>
<feature type="region of interest" description="Disordered" evidence="6">
    <location>
        <begin position="46"/>
        <end position="65"/>
    </location>
</feature>
<evidence type="ECO:0000313" key="10">
    <source>
        <dbReference type="Proteomes" id="UP000244903"/>
    </source>
</evidence>
<keyword evidence="7" id="KW-0812">Transmembrane</keyword>
<reference evidence="9 10" key="1">
    <citation type="submission" date="2016-04" db="EMBL/GenBank/DDBJ databases">
        <title>Complete genome sequence of the haloalkaliphilic hydrocarbon-degrading bacterium Dietzia psychralcaliphila ILA-1T, isolated from a drain of a fish product-processing plant.</title>
        <authorList>
            <person name="Zhao J."/>
            <person name="Hu B."/>
            <person name="Geng S."/>
            <person name="Nie Y."/>
            <person name="Tang Y."/>
        </authorList>
    </citation>
    <scope>NUCLEOTIDE SEQUENCE [LARGE SCALE GENOMIC DNA]</scope>
    <source>
        <strain evidence="9 10">ILA-1</strain>
    </source>
</reference>
<gene>
    <name evidence="9" type="ORF">A6048_07740</name>
</gene>
<protein>
    <submittedName>
        <fullName evidence="9">Disulfide bond formation protein</fullName>
    </submittedName>
</protein>
<evidence type="ECO:0000256" key="6">
    <source>
        <dbReference type="SAM" id="MobiDB-lite"/>
    </source>
</evidence>
<keyword evidence="4" id="KW-1015">Disulfide bond</keyword>
<dbReference type="KEGG" id="dpc:A6048_07740"/>
<dbReference type="Pfam" id="PF13462">
    <property type="entry name" value="Thioredoxin_4"/>
    <property type="match status" value="1"/>
</dbReference>
<evidence type="ECO:0000256" key="2">
    <source>
        <dbReference type="ARBA" id="ARBA00022729"/>
    </source>
</evidence>
<comment type="similarity">
    <text evidence="1">Belongs to the thioredoxin family. DsbA subfamily.</text>
</comment>
<dbReference type="Proteomes" id="UP000244903">
    <property type="component" value="Chromosome"/>
</dbReference>
<dbReference type="InterPro" id="IPR012336">
    <property type="entry name" value="Thioredoxin-like_fold"/>
</dbReference>
<keyword evidence="3" id="KW-0560">Oxidoreductase</keyword>
<evidence type="ECO:0000256" key="5">
    <source>
        <dbReference type="ARBA" id="ARBA00023284"/>
    </source>
</evidence>
<dbReference type="RefSeq" id="WP_067718121.1">
    <property type="nucleotide sequence ID" value="NZ_CP015453.1"/>
</dbReference>
<dbReference type="GO" id="GO:0016491">
    <property type="term" value="F:oxidoreductase activity"/>
    <property type="evidence" value="ECO:0007669"/>
    <property type="project" value="UniProtKB-KW"/>
</dbReference>
<dbReference type="Gene3D" id="3.40.30.10">
    <property type="entry name" value="Glutaredoxin"/>
    <property type="match status" value="1"/>
</dbReference>
<feature type="domain" description="Thioredoxin" evidence="8">
    <location>
        <begin position="47"/>
        <end position="247"/>
    </location>
</feature>
<dbReference type="InterPro" id="IPR013766">
    <property type="entry name" value="Thioredoxin_domain"/>
</dbReference>
<evidence type="ECO:0000256" key="3">
    <source>
        <dbReference type="ARBA" id="ARBA00023002"/>
    </source>
</evidence>
<dbReference type="AlphaFoldDB" id="A0AAD0JPL6"/>
<name>A0AAD0JPL6_9ACTN</name>